<keyword evidence="2" id="KW-1133">Transmembrane helix</keyword>
<dbReference type="OrthoDB" id="2830640at2759"/>
<dbReference type="RefSeq" id="XP_033603461.1">
    <property type="nucleotide sequence ID" value="XM_033746551.1"/>
</dbReference>
<feature type="transmembrane region" description="Helical" evidence="2">
    <location>
        <begin position="60"/>
        <end position="82"/>
    </location>
</feature>
<evidence type="ECO:0000313" key="3">
    <source>
        <dbReference type="EMBL" id="KAF2761010.1"/>
    </source>
</evidence>
<keyword evidence="4" id="KW-1185">Reference proteome</keyword>
<feature type="transmembrane region" description="Helical" evidence="2">
    <location>
        <begin position="102"/>
        <end position="122"/>
    </location>
</feature>
<evidence type="ECO:0000313" key="4">
    <source>
        <dbReference type="Proteomes" id="UP000799437"/>
    </source>
</evidence>
<dbReference type="AlphaFoldDB" id="A0A6A6WG44"/>
<organism evidence="3 4">
    <name type="scientific">Pseudovirgaria hyperparasitica</name>
    <dbReference type="NCBI Taxonomy" id="470096"/>
    <lineage>
        <taxon>Eukaryota</taxon>
        <taxon>Fungi</taxon>
        <taxon>Dikarya</taxon>
        <taxon>Ascomycota</taxon>
        <taxon>Pezizomycotina</taxon>
        <taxon>Dothideomycetes</taxon>
        <taxon>Dothideomycetes incertae sedis</taxon>
        <taxon>Acrospermales</taxon>
        <taxon>Acrospermaceae</taxon>
        <taxon>Pseudovirgaria</taxon>
    </lineage>
</organism>
<sequence length="126" mass="13830">MEVGQPQPIGGGGHQLCRDPGKESASDLWADLLDHRSQVASSDMNKSMYSLTRKSVDDSATVRVITVFTLIYLPASFIATVLETNLFKFQDDSEALRIPPQLWIYVAVALPLTFLTVGLVGFQDEA</sequence>
<accession>A0A6A6WG44</accession>
<dbReference type="EMBL" id="ML996567">
    <property type="protein sequence ID" value="KAF2761010.1"/>
    <property type="molecule type" value="Genomic_DNA"/>
</dbReference>
<protein>
    <submittedName>
        <fullName evidence="3">Uncharacterized protein</fullName>
    </submittedName>
</protein>
<reference evidence="3" key="1">
    <citation type="journal article" date="2020" name="Stud. Mycol.">
        <title>101 Dothideomycetes genomes: a test case for predicting lifestyles and emergence of pathogens.</title>
        <authorList>
            <person name="Haridas S."/>
            <person name="Albert R."/>
            <person name="Binder M."/>
            <person name="Bloem J."/>
            <person name="Labutti K."/>
            <person name="Salamov A."/>
            <person name="Andreopoulos B."/>
            <person name="Baker S."/>
            <person name="Barry K."/>
            <person name="Bills G."/>
            <person name="Bluhm B."/>
            <person name="Cannon C."/>
            <person name="Castanera R."/>
            <person name="Culley D."/>
            <person name="Daum C."/>
            <person name="Ezra D."/>
            <person name="Gonzalez J."/>
            <person name="Henrissat B."/>
            <person name="Kuo A."/>
            <person name="Liang C."/>
            <person name="Lipzen A."/>
            <person name="Lutzoni F."/>
            <person name="Magnuson J."/>
            <person name="Mondo S."/>
            <person name="Nolan M."/>
            <person name="Ohm R."/>
            <person name="Pangilinan J."/>
            <person name="Park H.-J."/>
            <person name="Ramirez L."/>
            <person name="Alfaro M."/>
            <person name="Sun H."/>
            <person name="Tritt A."/>
            <person name="Yoshinaga Y."/>
            <person name="Zwiers L.-H."/>
            <person name="Turgeon B."/>
            <person name="Goodwin S."/>
            <person name="Spatafora J."/>
            <person name="Crous P."/>
            <person name="Grigoriev I."/>
        </authorList>
    </citation>
    <scope>NUCLEOTIDE SEQUENCE</scope>
    <source>
        <strain evidence="3">CBS 121739</strain>
    </source>
</reference>
<dbReference type="Gene3D" id="1.20.58.340">
    <property type="entry name" value="Magnesium transport protein CorA, transmembrane region"/>
    <property type="match status" value="1"/>
</dbReference>
<evidence type="ECO:0000256" key="2">
    <source>
        <dbReference type="SAM" id="Phobius"/>
    </source>
</evidence>
<evidence type="ECO:0000256" key="1">
    <source>
        <dbReference type="SAM" id="MobiDB-lite"/>
    </source>
</evidence>
<dbReference type="GeneID" id="54487605"/>
<keyword evidence="2" id="KW-0472">Membrane</keyword>
<proteinExistence type="predicted"/>
<name>A0A6A6WG44_9PEZI</name>
<keyword evidence="2" id="KW-0812">Transmembrane</keyword>
<dbReference type="Proteomes" id="UP000799437">
    <property type="component" value="Unassembled WGS sequence"/>
</dbReference>
<gene>
    <name evidence="3" type="ORF">EJ05DRAFT_497581</name>
</gene>
<feature type="region of interest" description="Disordered" evidence="1">
    <location>
        <begin position="1"/>
        <end position="22"/>
    </location>
</feature>